<organism evidence="2 3">
    <name type="scientific">Ficus carica</name>
    <name type="common">Common fig</name>
    <dbReference type="NCBI Taxonomy" id="3494"/>
    <lineage>
        <taxon>Eukaryota</taxon>
        <taxon>Viridiplantae</taxon>
        <taxon>Streptophyta</taxon>
        <taxon>Embryophyta</taxon>
        <taxon>Tracheophyta</taxon>
        <taxon>Spermatophyta</taxon>
        <taxon>Magnoliopsida</taxon>
        <taxon>eudicotyledons</taxon>
        <taxon>Gunneridae</taxon>
        <taxon>Pentapetalae</taxon>
        <taxon>rosids</taxon>
        <taxon>fabids</taxon>
        <taxon>Rosales</taxon>
        <taxon>Moraceae</taxon>
        <taxon>Ficeae</taxon>
        <taxon>Ficus</taxon>
    </lineage>
</organism>
<gene>
    <name evidence="2" type="ORF">TIFTF001_023193</name>
</gene>
<evidence type="ECO:0000313" key="2">
    <source>
        <dbReference type="EMBL" id="GMN54064.1"/>
    </source>
</evidence>
<dbReference type="Proteomes" id="UP001187192">
    <property type="component" value="Unassembled WGS sequence"/>
</dbReference>
<evidence type="ECO:0000256" key="1">
    <source>
        <dbReference type="SAM" id="MobiDB-lite"/>
    </source>
</evidence>
<sequence length="46" mass="4636">MSTRSQANHARIGWTGPAASSGLARARPDTEAPSPCPGSSPVYAAP</sequence>
<comment type="caution">
    <text evidence="2">The sequence shown here is derived from an EMBL/GenBank/DDBJ whole genome shotgun (WGS) entry which is preliminary data.</text>
</comment>
<accession>A0AA88AJZ8</accession>
<proteinExistence type="predicted"/>
<evidence type="ECO:0000313" key="3">
    <source>
        <dbReference type="Proteomes" id="UP001187192"/>
    </source>
</evidence>
<name>A0AA88AJZ8_FICCA</name>
<reference evidence="2" key="1">
    <citation type="submission" date="2023-07" db="EMBL/GenBank/DDBJ databases">
        <title>draft genome sequence of fig (Ficus carica).</title>
        <authorList>
            <person name="Takahashi T."/>
            <person name="Nishimura K."/>
        </authorList>
    </citation>
    <scope>NUCLEOTIDE SEQUENCE</scope>
</reference>
<keyword evidence="3" id="KW-1185">Reference proteome</keyword>
<dbReference type="AlphaFoldDB" id="A0AA88AJZ8"/>
<dbReference type="EMBL" id="BTGU01000049">
    <property type="protein sequence ID" value="GMN54064.1"/>
    <property type="molecule type" value="Genomic_DNA"/>
</dbReference>
<feature type="region of interest" description="Disordered" evidence="1">
    <location>
        <begin position="1"/>
        <end position="46"/>
    </location>
</feature>
<protein>
    <submittedName>
        <fullName evidence="2">Uncharacterized protein</fullName>
    </submittedName>
</protein>